<gene>
    <name evidence="2" type="ORF">AVDCRST_MAG88-2869</name>
</gene>
<organism evidence="2">
    <name type="scientific">uncultured Thermomicrobiales bacterium</name>
    <dbReference type="NCBI Taxonomy" id="1645740"/>
    <lineage>
        <taxon>Bacteria</taxon>
        <taxon>Pseudomonadati</taxon>
        <taxon>Thermomicrobiota</taxon>
        <taxon>Thermomicrobia</taxon>
        <taxon>Thermomicrobiales</taxon>
        <taxon>environmental samples</taxon>
    </lineage>
</organism>
<dbReference type="Gene3D" id="3.20.20.150">
    <property type="entry name" value="Divalent-metal-dependent TIM barrel enzymes"/>
    <property type="match status" value="1"/>
</dbReference>
<dbReference type="InterPro" id="IPR036237">
    <property type="entry name" value="Xyl_isomerase-like_sf"/>
</dbReference>
<feature type="domain" description="Xylose isomerase-like TIM barrel" evidence="1">
    <location>
        <begin position="30"/>
        <end position="262"/>
    </location>
</feature>
<dbReference type="PANTHER" id="PTHR12110">
    <property type="entry name" value="HYDROXYPYRUVATE ISOMERASE"/>
    <property type="match status" value="1"/>
</dbReference>
<protein>
    <submittedName>
        <fullName evidence="2">Sugar phosphate isomerases/epimerase</fullName>
    </submittedName>
</protein>
<name>A0A6J4VGE7_9BACT</name>
<dbReference type="AlphaFoldDB" id="A0A6J4VGE7"/>
<sequence>MTQPFTDLARLSLNQATTQHWDVREAVEGCARAGIPAIGLWRDKIAATGVVESARLARDAGVRVSSLCRGGYFPAATPAEREARIEDNRRAIDEAAALGTDVLVLVCGPAPDRDIAAARAMVEEGIARVIPYAAERGVRLGIEPLHPVFAGDRSVITTLGEANALAERLGSPQVGVVIDVYHVWWDPEVHAQIARARGHILGFHINDWLAPPPDVLLGRGMMGDGVIEIRRMRGAVDAAGYDGTIEVEIFNRAIWDAPGDETLATIRERYLAHA</sequence>
<dbReference type="InterPro" id="IPR050312">
    <property type="entry name" value="IolE/XylAMocC-like"/>
</dbReference>
<dbReference type="SUPFAM" id="SSF51658">
    <property type="entry name" value="Xylose isomerase-like"/>
    <property type="match status" value="1"/>
</dbReference>
<keyword evidence="2" id="KW-0413">Isomerase</keyword>
<proteinExistence type="predicted"/>
<dbReference type="Pfam" id="PF01261">
    <property type="entry name" value="AP_endonuc_2"/>
    <property type="match status" value="1"/>
</dbReference>
<dbReference type="InterPro" id="IPR013022">
    <property type="entry name" value="Xyl_isomerase-like_TIM-brl"/>
</dbReference>
<dbReference type="GO" id="GO:0016853">
    <property type="term" value="F:isomerase activity"/>
    <property type="evidence" value="ECO:0007669"/>
    <property type="project" value="UniProtKB-KW"/>
</dbReference>
<evidence type="ECO:0000259" key="1">
    <source>
        <dbReference type="Pfam" id="PF01261"/>
    </source>
</evidence>
<accession>A0A6J4VGE7</accession>
<dbReference type="PANTHER" id="PTHR12110:SF52">
    <property type="entry name" value="XYLOSE ISOMERASE"/>
    <property type="match status" value="1"/>
</dbReference>
<reference evidence="2" key="1">
    <citation type="submission" date="2020-02" db="EMBL/GenBank/DDBJ databases">
        <authorList>
            <person name="Meier V. D."/>
        </authorList>
    </citation>
    <scope>NUCLEOTIDE SEQUENCE</scope>
    <source>
        <strain evidence="2">AVDCRST_MAG88</strain>
    </source>
</reference>
<dbReference type="EMBL" id="CADCWM010000693">
    <property type="protein sequence ID" value="CAA9576558.1"/>
    <property type="molecule type" value="Genomic_DNA"/>
</dbReference>
<evidence type="ECO:0000313" key="2">
    <source>
        <dbReference type="EMBL" id="CAA9576558.1"/>
    </source>
</evidence>